<comment type="caution">
    <text evidence="1">The sequence shown here is derived from an EMBL/GenBank/DDBJ whole genome shotgun (WGS) entry which is preliminary data.</text>
</comment>
<dbReference type="Proteomes" id="UP000689195">
    <property type="component" value="Unassembled WGS sequence"/>
</dbReference>
<evidence type="ECO:0000313" key="1">
    <source>
        <dbReference type="EMBL" id="CAD8134488.1"/>
    </source>
</evidence>
<sequence>MSYSMRNSTNLVMMKKSINMKKSVNNSLNVPSDSPKSIKTEPSKEDFYIQISPRLETKMLTFTNQIKKLKVIKHEELEEDQGIKSHSQPSKEKIRNIVQKLRQEQPKSHFYNDMKISRRLKTEQ</sequence>
<evidence type="ECO:0000313" key="2">
    <source>
        <dbReference type="Proteomes" id="UP000689195"/>
    </source>
</evidence>
<keyword evidence="2" id="KW-1185">Reference proteome</keyword>
<organism evidence="1 2">
    <name type="scientific">Paramecium pentaurelia</name>
    <dbReference type="NCBI Taxonomy" id="43138"/>
    <lineage>
        <taxon>Eukaryota</taxon>
        <taxon>Sar</taxon>
        <taxon>Alveolata</taxon>
        <taxon>Ciliophora</taxon>
        <taxon>Intramacronucleata</taxon>
        <taxon>Oligohymenophorea</taxon>
        <taxon>Peniculida</taxon>
        <taxon>Parameciidae</taxon>
        <taxon>Paramecium</taxon>
    </lineage>
</organism>
<gene>
    <name evidence="1" type="ORF">PPENT_87.1.T0030332</name>
</gene>
<dbReference type="EMBL" id="CAJJDO010000003">
    <property type="protein sequence ID" value="CAD8134488.1"/>
    <property type="molecule type" value="Genomic_DNA"/>
</dbReference>
<accession>A0A8S1S2Q1</accession>
<name>A0A8S1S2Q1_9CILI</name>
<dbReference type="OrthoDB" id="301976at2759"/>
<reference evidence="1" key="1">
    <citation type="submission" date="2021-01" db="EMBL/GenBank/DDBJ databases">
        <authorList>
            <consortium name="Genoscope - CEA"/>
            <person name="William W."/>
        </authorList>
    </citation>
    <scope>NUCLEOTIDE SEQUENCE</scope>
</reference>
<proteinExistence type="predicted"/>
<protein>
    <submittedName>
        <fullName evidence="1">Uncharacterized protein</fullName>
    </submittedName>
</protein>
<dbReference type="AlphaFoldDB" id="A0A8S1S2Q1"/>